<protein>
    <submittedName>
        <fullName evidence="2">Uncharacterized protein</fullName>
    </submittedName>
</protein>
<dbReference type="AlphaFoldDB" id="A0A949X3H4"/>
<dbReference type="EMBL" id="JAEEGC010000025">
    <property type="protein sequence ID" value="MBV7272418.1"/>
    <property type="molecule type" value="Genomic_DNA"/>
</dbReference>
<accession>A0A949X3H4</accession>
<proteinExistence type="predicted"/>
<keyword evidence="3" id="KW-1185">Reference proteome</keyword>
<dbReference type="Proteomes" id="UP000694308">
    <property type="component" value="Unassembled WGS sequence"/>
</dbReference>
<evidence type="ECO:0000313" key="2">
    <source>
        <dbReference type="EMBL" id="MBV7272418.1"/>
    </source>
</evidence>
<dbReference type="RefSeq" id="WP_218319454.1">
    <property type="nucleotide sequence ID" value="NZ_JAEEGC010000025.1"/>
</dbReference>
<evidence type="ECO:0000313" key="3">
    <source>
        <dbReference type="Proteomes" id="UP000694308"/>
    </source>
</evidence>
<feature type="coiled-coil region" evidence="1">
    <location>
        <begin position="44"/>
        <end position="78"/>
    </location>
</feature>
<organism evidence="2 3">
    <name type="scientific">Clostridium thailandense</name>
    <dbReference type="NCBI Taxonomy" id="2794346"/>
    <lineage>
        <taxon>Bacteria</taxon>
        <taxon>Bacillati</taxon>
        <taxon>Bacillota</taxon>
        <taxon>Clostridia</taxon>
        <taxon>Eubacteriales</taxon>
        <taxon>Clostridiaceae</taxon>
        <taxon>Clostridium</taxon>
    </lineage>
</organism>
<evidence type="ECO:0000256" key="1">
    <source>
        <dbReference type="SAM" id="Coils"/>
    </source>
</evidence>
<gene>
    <name evidence="2" type="ORF">I6U48_05750</name>
</gene>
<reference evidence="2" key="1">
    <citation type="submission" date="2020-12" db="EMBL/GenBank/DDBJ databases">
        <title>Clostridium thailandense sp. nov., a novel acetogenic bacterium isolated from peat land soil in Thailand.</title>
        <authorList>
            <person name="Chaikitkaew S."/>
            <person name="Birkeland N.K."/>
        </authorList>
    </citation>
    <scope>NUCLEOTIDE SEQUENCE</scope>
    <source>
        <strain evidence="2">PL3</strain>
    </source>
</reference>
<keyword evidence="1" id="KW-0175">Coiled coil</keyword>
<sequence length="99" mass="11655">MNKIYLNIIRNLKILKKLVISIINYFITFFKRKKTIDNMYSSIIKDKALEIKTLEEEFKNINNKNALLEKEIVGLEKSLIKKNSLILGLQDLLTKRVDN</sequence>
<name>A0A949X3H4_9CLOT</name>
<comment type="caution">
    <text evidence="2">The sequence shown here is derived from an EMBL/GenBank/DDBJ whole genome shotgun (WGS) entry which is preliminary data.</text>
</comment>